<dbReference type="EMBL" id="AP025732">
    <property type="protein sequence ID" value="BDI19601.1"/>
    <property type="molecule type" value="Genomic_DNA"/>
</dbReference>
<dbReference type="PANTHER" id="PTHR34985">
    <property type="entry name" value="SLR0554 PROTEIN"/>
    <property type="match status" value="1"/>
</dbReference>
<evidence type="ECO:0000259" key="1">
    <source>
        <dbReference type="Pfam" id="PF05272"/>
    </source>
</evidence>
<dbReference type="Proteomes" id="UP001055453">
    <property type="component" value="Chromosome"/>
</dbReference>
<feature type="domain" description="Virulence-associated protein E-like" evidence="1">
    <location>
        <begin position="107"/>
        <end position="314"/>
    </location>
</feature>
<sequence>MLLITMTHYLYIYILIMTDYNQTRQIIEEKFISRLSWHKTNQDVYLDGELFDIAKFRAEVAKEHNVILDNDKYIHELTRLCSLNNPFSPIENYLNECFSNYQDTNYKNLFRYINEQVLHIDPDSIEALYLPKTLVAAVKRIYEPGCQHDSVLILNSEKQGFYKTSFFRELASTDWFETINFANYNKDELMVCHSKWILELGECEETIKPYTMSKLKAFITKQSDSFRKPYAATNVTLQRQFILVGTTNKDKILHDPTGNRRFWIIEINQKIDIDWIKQNRDLVWAAAVLAYKDNYSTYLNETEQELSNSINSSKHKVEDMWTDIVTNWALDQTTPFTLSDILTMALNKEPKSWKRSDENRVSEILQSLGFEKPKNTTRVNGKVGKYYYPIINNILDKVAS</sequence>
<organism evidence="2 3">
    <name type="scientific">Nostoc cf. commune SO-36</name>
    <dbReference type="NCBI Taxonomy" id="449208"/>
    <lineage>
        <taxon>Bacteria</taxon>
        <taxon>Bacillati</taxon>
        <taxon>Cyanobacteriota</taxon>
        <taxon>Cyanophyceae</taxon>
        <taxon>Nostocales</taxon>
        <taxon>Nostocaceae</taxon>
        <taxon>Nostoc</taxon>
    </lineage>
</organism>
<name>A0ABM7Z8Q9_NOSCO</name>
<dbReference type="PANTHER" id="PTHR34985:SF1">
    <property type="entry name" value="SLR0554 PROTEIN"/>
    <property type="match status" value="1"/>
</dbReference>
<gene>
    <name evidence="2" type="ORF">ANSO36C_54030</name>
</gene>
<keyword evidence="3" id="KW-1185">Reference proteome</keyword>
<protein>
    <recommendedName>
        <fullName evidence="1">Virulence-associated protein E-like domain-containing protein</fullName>
    </recommendedName>
</protein>
<accession>A0ABM7Z8Q9</accession>
<dbReference type="Pfam" id="PF05272">
    <property type="entry name" value="VapE-like_dom"/>
    <property type="match status" value="1"/>
</dbReference>
<proteinExistence type="predicted"/>
<evidence type="ECO:0000313" key="2">
    <source>
        <dbReference type="EMBL" id="BDI19601.1"/>
    </source>
</evidence>
<reference evidence="2" key="1">
    <citation type="submission" date="2022-04" db="EMBL/GenBank/DDBJ databases">
        <title>Complete genome sequence of a cyanobacterium, Nostoc sp. SO-36, isolated in Antarctica.</title>
        <authorList>
            <person name="Kanesaki Y."/>
            <person name="Effendi D."/>
            <person name="Sakamoto T."/>
            <person name="Ohtani S."/>
            <person name="Awai K."/>
        </authorList>
    </citation>
    <scope>NUCLEOTIDE SEQUENCE</scope>
    <source>
        <strain evidence="2">SO-36</strain>
    </source>
</reference>
<evidence type="ECO:0000313" key="3">
    <source>
        <dbReference type="Proteomes" id="UP001055453"/>
    </source>
</evidence>
<dbReference type="InterPro" id="IPR007936">
    <property type="entry name" value="VapE-like_dom"/>
</dbReference>